<reference evidence="1" key="1">
    <citation type="submission" date="2024-09" db="EMBL/GenBank/DDBJ databases">
        <authorList>
            <person name="Liu J."/>
        </authorList>
    </citation>
    <scope>NUCLEOTIDE SEQUENCE</scope>
    <source>
        <strain evidence="1">NBU2967</strain>
    </source>
</reference>
<keyword evidence="2" id="KW-1185">Reference proteome</keyword>
<comment type="caution">
    <text evidence="1">The sequence shown here is derived from an EMBL/GenBank/DDBJ whole genome shotgun (WGS) entry which is preliminary data.</text>
</comment>
<proteinExistence type="predicted"/>
<dbReference type="Proteomes" id="UP001595191">
    <property type="component" value="Unassembled WGS sequence"/>
</dbReference>
<evidence type="ECO:0000313" key="1">
    <source>
        <dbReference type="EMBL" id="MFH6602906.1"/>
    </source>
</evidence>
<sequence length="57" mass="6513">MKSKLNQKSKLKISLCINGMEYCVNGFQMAIPKAWKSTNTAYQNLLAILGYFHTNRT</sequence>
<name>A0ACC7LI55_9FLAO</name>
<accession>A0ACC7LI55</accession>
<dbReference type="EMBL" id="JBHFPV010000001">
    <property type="protein sequence ID" value="MFH6602906.1"/>
    <property type="molecule type" value="Genomic_DNA"/>
</dbReference>
<gene>
    <name evidence="1" type="ORF">ACEZ3G_05415</name>
</gene>
<protein>
    <submittedName>
        <fullName evidence="1">Uncharacterized protein</fullName>
    </submittedName>
</protein>
<organism evidence="1 2">
    <name type="scientific">Meishania litoralis</name>
    <dbReference type="NCBI Taxonomy" id="3434685"/>
    <lineage>
        <taxon>Bacteria</taxon>
        <taxon>Pseudomonadati</taxon>
        <taxon>Bacteroidota</taxon>
        <taxon>Flavobacteriia</taxon>
        <taxon>Flavobacteriales</taxon>
        <taxon>Flavobacteriaceae</taxon>
        <taxon>Meishania</taxon>
    </lineage>
</organism>
<evidence type="ECO:0000313" key="2">
    <source>
        <dbReference type="Proteomes" id="UP001595191"/>
    </source>
</evidence>